<comment type="subcellular location">
    <subcellularLocation>
        <location evidence="1">Membrane</location>
        <topology evidence="1">Multi-pass membrane protein</topology>
    </subcellularLocation>
</comment>
<dbReference type="PROSITE" id="PS50850">
    <property type="entry name" value="MFS"/>
    <property type="match status" value="1"/>
</dbReference>
<accession>A0A0D2WSJ8</accession>
<reference evidence="8" key="1">
    <citation type="submission" date="2011-02" db="EMBL/GenBank/DDBJ databases">
        <title>The Genome Sequence of Capsaspora owczarzaki ATCC 30864.</title>
        <authorList>
            <person name="Russ C."/>
            <person name="Cuomo C."/>
            <person name="Burger G."/>
            <person name="Gray M.W."/>
            <person name="Holland P.W.H."/>
            <person name="King N."/>
            <person name="Lang F.B.F."/>
            <person name="Roger A.J."/>
            <person name="Ruiz-Trillo I."/>
            <person name="Young S.K."/>
            <person name="Zeng Q."/>
            <person name="Gargeya S."/>
            <person name="Alvarado L."/>
            <person name="Berlin A."/>
            <person name="Chapman S.B."/>
            <person name="Chen Z."/>
            <person name="Freedman E."/>
            <person name="Gellesch M."/>
            <person name="Goldberg J."/>
            <person name="Griggs A."/>
            <person name="Gujja S."/>
            <person name="Heilman E."/>
            <person name="Heiman D."/>
            <person name="Howarth C."/>
            <person name="Mehta T."/>
            <person name="Neiman D."/>
            <person name="Pearson M."/>
            <person name="Roberts A."/>
            <person name="Saif S."/>
            <person name="Shea T."/>
            <person name="Shenoy N."/>
            <person name="Sisk P."/>
            <person name="Stolte C."/>
            <person name="Sykes S."/>
            <person name="White J."/>
            <person name="Yandava C."/>
            <person name="Haas B."/>
            <person name="Nusbaum C."/>
            <person name="Birren B."/>
        </authorList>
    </citation>
    <scope>NUCLEOTIDE SEQUENCE</scope>
    <source>
        <strain evidence="8">ATCC 30864</strain>
    </source>
</reference>
<evidence type="ECO:0000256" key="1">
    <source>
        <dbReference type="ARBA" id="ARBA00004141"/>
    </source>
</evidence>
<protein>
    <submittedName>
        <fullName evidence="7">Glycerol 3-phosphate permease</fullName>
    </submittedName>
</protein>
<dbReference type="GO" id="GO:0022857">
    <property type="term" value="F:transmembrane transporter activity"/>
    <property type="evidence" value="ECO:0007669"/>
    <property type="project" value="InterPro"/>
</dbReference>
<feature type="domain" description="Major facilitator superfamily (MFS) profile" evidence="6">
    <location>
        <begin position="59"/>
        <end position="549"/>
    </location>
</feature>
<evidence type="ECO:0000313" key="8">
    <source>
        <dbReference type="Proteomes" id="UP000008743"/>
    </source>
</evidence>
<dbReference type="PANTHER" id="PTHR43184:SF12">
    <property type="entry name" value="SUGAR PHOSPHATE EXCHANGER 3"/>
    <property type="match status" value="1"/>
</dbReference>
<keyword evidence="2 5" id="KW-0812">Transmembrane</keyword>
<feature type="transmembrane region" description="Helical" evidence="5">
    <location>
        <begin position="420"/>
        <end position="438"/>
    </location>
</feature>
<keyword evidence="3 5" id="KW-1133">Transmembrane helix</keyword>
<dbReference type="STRING" id="595528.A0A0D2WSJ8"/>
<dbReference type="OMA" id="AMPYLID"/>
<evidence type="ECO:0000256" key="2">
    <source>
        <dbReference type="ARBA" id="ARBA00022692"/>
    </source>
</evidence>
<dbReference type="SUPFAM" id="SSF103473">
    <property type="entry name" value="MFS general substrate transporter"/>
    <property type="match status" value="1"/>
</dbReference>
<evidence type="ECO:0000256" key="3">
    <source>
        <dbReference type="ARBA" id="ARBA00022989"/>
    </source>
</evidence>
<organism evidence="7 8">
    <name type="scientific">Capsaspora owczarzaki (strain ATCC 30864)</name>
    <dbReference type="NCBI Taxonomy" id="595528"/>
    <lineage>
        <taxon>Eukaryota</taxon>
        <taxon>Filasterea</taxon>
        <taxon>Capsaspora</taxon>
    </lineage>
</organism>
<evidence type="ECO:0000256" key="4">
    <source>
        <dbReference type="ARBA" id="ARBA00023136"/>
    </source>
</evidence>
<proteinExistence type="predicted"/>
<feature type="transmembrane region" description="Helical" evidence="5">
    <location>
        <begin position="352"/>
        <end position="373"/>
    </location>
</feature>
<keyword evidence="8" id="KW-1185">Reference proteome</keyword>
<gene>
    <name evidence="7" type="ORF">CAOG_005084</name>
</gene>
<feature type="transmembrane region" description="Helical" evidence="5">
    <location>
        <begin position="393"/>
        <end position="413"/>
    </location>
</feature>
<feature type="transmembrane region" description="Helical" evidence="5">
    <location>
        <begin position="60"/>
        <end position="80"/>
    </location>
</feature>
<evidence type="ECO:0000259" key="6">
    <source>
        <dbReference type="PROSITE" id="PS50850"/>
    </source>
</evidence>
<sequence>MGLMNYLKQPGCPVGIQVARSMGCCARPAYEASDPLKAATKSDETPGWWQRVSEFCTVRVFYQFWALLLTFLCYTALHLARKPSSIVKDTLAPNNTSPSDPGWEPFVDNHSLLGNLDSVFLGAYAVGMFVSGHIADRMSLRLFLVIGMFGTALFMVFNGLAQTWNIHNFGYFVFVQIVMGLFQSTGWPAVVAVVGNWLGKGQRGLIMGLWNSNSSVGNIIGAVVCSAVLPWGWGWAFIVPGIICAAIGLFLFFFLVERPEDVGMLSVEQQRLFDAHRNGQLDDPRNVRAAEAVAAIFDSKLSTIHSKNGAISRNGSAKQLTSEDGVSDGLLSPPEPQLEPISFWRAWLIPGVAIYSASLFFCKLVSYTFMFWLPYYLSNTPVDGEKLDSSYSGYLSTLFDVGGIIGGVLIGLFSDMFDKPAILSTVFLYVAIPIMYVYRVYGPVNIATNVGLMILAGIAVQGPYSLITTAVSADLGGHESLKGNAQALATVTAIIDGTGSIGAALGPSIAGWIVDPNNAATWDYTFWMLMGMEAVSGILLSHLVYKEIQLIRKRRNGYTQVPEHAPPIIHRVASVY</sequence>
<feature type="transmembrane region" description="Helical" evidence="5">
    <location>
        <begin position="112"/>
        <end position="130"/>
    </location>
</feature>
<keyword evidence="4 5" id="KW-0472">Membrane</keyword>
<feature type="transmembrane region" description="Helical" evidence="5">
    <location>
        <begin position="142"/>
        <end position="161"/>
    </location>
</feature>
<name>A0A0D2WSJ8_CAPO3</name>
<dbReference type="EMBL" id="KE346367">
    <property type="protein sequence ID" value="KJE94443.1"/>
    <property type="molecule type" value="Genomic_DNA"/>
</dbReference>
<evidence type="ECO:0000256" key="5">
    <source>
        <dbReference type="SAM" id="Phobius"/>
    </source>
</evidence>
<feature type="transmembrane region" description="Helical" evidence="5">
    <location>
        <begin position="487"/>
        <end position="514"/>
    </location>
</feature>
<feature type="transmembrane region" description="Helical" evidence="5">
    <location>
        <begin position="235"/>
        <end position="256"/>
    </location>
</feature>
<dbReference type="AlphaFoldDB" id="A0A0D2WSJ8"/>
<dbReference type="GO" id="GO:0016020">
    <property type="term" value="C:membrane"/>
    <property type="evidence" value="ECO:0007669"/>
    <property type="project" value="UniProtKB-SubCell"/>
</dbReference>
<dbReference type="InterPro" id="IPR020846">
    <property type="entry name" value="MFS_dom"/>
</dbReference>
<dbReference type="PANTHER" id="PTHR43184">
    <property type="entry name" value="MAJOR FACILITATOR SUPERFAMILY TRANSPORTER 16, ISOFORM B"/>
    <property type="match status" value="1"/>
</dbReference>
<dbReference type="Pfam" id="PF07690">
    <property type="entry name" value="MFS_1"/>
    <property type="match status" value="1"/>
</dbReference>
<evidence type="ECO:0000313" key="7">
    <source>
        <dbReference type="EMBL" id="KJE94443.1"/>
    </source>
</evidence>
<feature type="transmembrane region" description="Helical" evidence="5">
    <location>
        <begin position="526"/>
        <end position="545"/>
    </location>
</feature>
<dbReference type="OrthoDB" id="3639251at2759"/>
<dbReference type="eggNOG" id="KOG2533">
    <property type="taxonomic scope" value="Eukaryota"/>
</dbReference>
<dbReference type="Proteomes" id="UP000008743">
    <property type="component" value="Unassembled WGS sequence"/>
</dbReference>
<dbReference type="RefSeq" id="XP_004346769.1">
    <property type="nucleotide sequence ID" value="XM_004346719.2"/>
</dbReference>
<feature type="transmembrane region" description="Helical" evidence="5">
    <location>
        <begin position="210"/>
        <end position="229"/>
    </location>
</feature>
<feature type="transmembrane region" description="Helical" evidence="5">
    <location>
        <begin position="173"/>
        <end position="198"/>
    </location>
</feature>
<feature type="transmembrane region" description="Helical" evidence="5">
    <location>
        <begin position="450"/>
        <end position="475"/>
    </location>
</feature>
<dbReference type="InParanoid" id="A0A0D2WSJ8"/>
<dbReference type="PhylomeDB" id="A0A0D2WSJ8"/>
<dbReference type="Gene3D" id="1.20.1250.20">
    <property type="entry name" value="MFS general substrate transporter like domains"/>
    <property type="match status" value="2"/>
</dbReference>
<dbReference type="InterPro" id="IPR036259">
    <property type="entry name" value="MFS_trans_sf"/>
</dbReference>
<dbReference type="InterPro" id="IPR011701">
    <property type="entry name" value="MFS"/>
</dbReference>